<keyword evidence="8" id="KW-1185">Reference proteome</keyword>
<evidence type="ECO:0000256" key="1">
    <source>
        <dbReference type="ARBA" id="ARBA00004141"/>
    </source>
</evidence>
<accession>A0A917PA52</accession>
<evidence type="ECO:0000313" key="8">
    <source>
        <dbReference type="Proteomes" id="UP000636956"/>
    </source>
</evidence>
<reference evidence="7" key="1">
    <citation type="journal article" date="2014" name="Int. J. Syst. Evol. Microbiol.">
        <title>Complete genome sequence of Corynebacterium casei LMG S-19264T (=DSM 44701T), isolated from a smear-ripened cheese.</title>
        <authorList>
            <consortium name="US DOE Joint Genome Institute (JGI-PGF)"/>
            <person name="Walter F."/>
            <person name="Albersmeier A."/>
            <person name="Kalinowski J."/>
            <person name="Ruckert C."/>
        </authorList>
    </citation>
    <scope>NUCLEOTIDE SEQUENCE</scope>
    <source>
        <strain evidence="7">CGMCC 1.8984</strain>
    </source>
</reference>
<evidence type="ECO:0000313" key="7">
    <source>
        <dbReference type="EMBL" id="GGJ68288.1"/>
    </source>
</evidence>
<dbReference type="EMBL" id="BMMD01000001">
    <property type="protein sequence ID" value="GGJ68288.1"/>
    <property type="molecule type" value="Genomic_DNA"/>
</dbReference>
<dbReference type="PANTHER" id="PTHR34857">
    <property type="entry name" value="SLL0384 PROTEIN"/>
    <property type="match status" value="1"/>
</dbReference>
<dbReference type="InterPro" id="IPR003339">
    <property type="entry name" value="ABC/ECF_trnsptr_transmembrane"/>
</dbReference>
<dbReference type="CDD" id="cd16914">
    <property type="entry name" value="EcfT"/>
    <property type="match status" value="1"/>
</dbReference>
<keyword evidence="4 6" id="KW-1133">Transmembrane helix</keyword>
<comment type="subcellular location">
    <subcellularLocation>
        <location evidence="1">Membrane</location>
        <topology evidence="1">Multi-pass membrane protein</topology>
    </subcellularLocation>
</comment>
<organism evidence="7 8">
    <name type="scientific">Agromyces bauzanensis</name>
    <dbReference type="NCBI Taxonomy" id="1308924"/>
    <lineage>
        <taxon>Bacteria</taxon>
        <taxon>Bacillati</taxon>
        <taxon>Actinomycetota</taxon>
        <taxon>Actinomycetes</taxon>
        <taxon>Micrococcales</taxon>
        <taxon>Microbacteriaceae</taxon>
        <taxon>Agromyces</taxon>
    </lineage>
</organism>
<dbReference type="InterPro" id="IPR051611">
    <property type="entry name" value="ECF_transporter_component"/>
</dbReference>
<reference evidence="7" key="2">
    <citation type="submission" date="2020-09" db="EMBL/GenBank/DDBJ databases">
        <authorList>
            <person name="Sun Q."/>
            <person name="Zhou Y."/>
        </authorList>
    </citation>
    <scope>NUCLEOTIDE SEQUENCE</scope>
    <source>
        <strain evidence="7">CGMCC 1.8984</strain>
    </source>
</reference>
<dbReference type="GO" id="GO:0005886">
    <property type="term" value="C:plasma membrane"/>
    <property type="evidence" value="ECO:0007669"/>
    <property type="project" value="UniProtKB-ARBA"/>
</dbReference>
<evidence type="ECO:0000256" key="4">
    <source>
        <dbReference type="ARBA" id="ARBA00022989"/>
    </source>
</evidence>
<dbReference type="RefSeq" id="WP_188741619.1">
    <property type="nucleotide sequence ID" value="NZ_BAABFW010000007.1"/>
</dbReference>
<dbReference type="AlphaFoldDB" id="A0A917PA52"/>
<feature type="transmembrane region" description="Helical" evidence="6">
    <location>
        <begin position="68"/>
        <end position="85"/>
    </location>
</feature>
<keyword evidence="5 6" id="KW-0472">Membrane</keyword>
<dbReference type="Pfam" id="PF02361">
    <property type="entry name" value="CbiQ"/>
    <property type="match status" value="1"/>
</dbReference>
<keyword evidence="3 6" id="KW-0812">Transmembrane</keyword>
<keyword evidence="2" id="KW-1003">Cell membrane</keyword>
<gene>
    <name evidence="7" type="ORF">GCM10011372_02570</name>
</gene>
<feature type="transmembrane region" description="Helical" evidence="6">
    <location>
        <begin position="37"/>
        <end position="56"/>
    </location>
</feature>
<dbReference type="PANTHER" id="PTHR34857:SF2">
    <property type="entry name" value="SLL0384 PROTEIN"/>
    <property type="match status" value="1"/>
</dbReference>
<name>A0A917PA52_9MICO</name>
<feature type="transmembrane region" description="Helical" evidence="6">
    <location>
        <begin position="91"/>
        <end position="115"/>
    </location>
</feature>
<feature type="transmembrane region" description="Helical" evidence="6">
    <location>
        <begin position="12"/>
        <end position="31"/>
    </location>
</feature>
<evidence type="ECO:0000256" key="2">
    <source>
        <dbReference type="ARBA" id="ARBA00022475"/>
    </source>
</evidence>
<protein>
    <submittedName>
        <fullName evidence="7">Cobalt ABC transporter permease</fullName>
    </submittedName>
</protein>
<proteinExistence type="predicted"/>
<sequence>MIGSYRPGTSALHRLGAGAKLVGLAASVVVIALLPEWWMLLIALVLALLGFAVAAIPPRDVVTQLVPVLWILLVAAPLNALFSGWESAVEMSLRVTACVALAALVTLTTRVSAILDSVRAGLRLFGRRLDPERVGIVLAMTIRAVPLMTEIVRAVLEARRARGVEGSLRAVAVPVMVRSLQTADAMGEALVARGFDD</sequence>
<evidence type="ECO:0000256" key="3">
    <source>
        <dbReference type="ARBA" id="ARBA00022692"/>
    </source>
</evidence>
<dbReference type="Proteomes" id="UP000636956">
    <property type="component" value="Unassembled WGS sequence"/>
</dbReference>
<evidence type="ECO:0000256" key="6">
    <source>
        <dbReference type="SAM" id="Phobius"/>
    </source>
</evidence>
<comment type="caution">
    <text evidence="7">The sequence shown here is derived from an EMBL/GenBank/DDBJ whole genome shotgun (WGS) entry which is preliminary data.</text>
</comment>
<evidence type="ECO:0000256" key="5">
    <source>
        <dbReference type="ARBA" id="ARBA00023136"/>
    </source>
</evidence>